<organism evidence="1 2">
    <name type="scientific">Marssonina brunnea f. sp. multigermtubi (strain MB_m1)</name>
    <name type="common">Marssonina leaf spot fungus</name>
    <dbReference type="NCBI Taxonomy" id="1072389"/>
    <lineage>
        <taxon>Eukaryota</taxon>
        <taxon>Fungi</taxon>
        <taxon>Dikarya</taxon>
        <taxon>Ascomycota</taxon>
        <taxon>Pezizomycotina</taxon>
        <taxon>Leotiomycetes</taxon>
        <taxon>Helotiales</taxon>
        <taxon>Drepanopezizaceae</taxon>
        <taxon>Drepanopeziza</taxon>
    </lineage>
</organism>
<evidence type="ECO:0000313" key="1">
    <source>
        <dbReference type="EMBL" id="EKD20457.1"/>
    </source>
</evidence>
<keyword evidence="2" id="KW-1185">Reference proteome</keyword>
<dbReference type="KEGG" id="mbe:MBM_01139"/>
<sequence length="126" mass="13692">MCRRTNHLRIRAAEPGYKVFSKLTQLSRESLDYGQCSQPLQPTLCINLLTGLSSTSVEASTTGMPIHPCFSQVSQAGFFGDSRSQDAAGASTLPTWAGNVPNVPIHILTECFFFSLGTYIHPLDLA</sequence>
<dbReference type="AlphaFoldDB" id="K1X5Q5"/>
<proteinExistence type="predicted"/>
<dbReference type="InParanoid" id="K1X5Q5"/>
<name>K1X5Q5_MARBU</name>
<dbReference type="EMBL" id="JH921429">
    <property type="protein sequence ID" value="EKD20457.1"/>
    <property type="molecule type" value="Genomic_DNA"/>
</dbReference>
<evidence type="ECO:0000313" key="2">
    <source>
        <dbReference type="Proteomes" id="UP000006753"/>
    </source>
</evidence>
<protein>
    <submittedName>
        <fullName evidence="1">Uncharacterized protein</fullName>
    </submittedName>
</protein>
<dbReference type="Proteomes" id="UP000006753">
    <property type="component" value="Unassembled WGS sequence"/>
</dbReference>
<dbReference type="HOGENOM" id="CLU_1982049_0_0_1"/>
<gene>
    <name evidence="1" type="ORF">MBM_01139</name>
</gene>
<reference evidence="1 2" key="1">
    <citation type="journal article" date="2012" name="BMC Genomics">
        <title>Sequencing the genome of Marssonina brunnea reveals fungus-poplar co-evolution.</title>
        <authorList>
            <person name="Zhu S."/>
            <person name="Cao Y.-Z."/>
            <person name="Jiang C."/>
            <person name="Tan B.-Y."/>
            <person name="Wang Z."/>
            <person name="Feng S."/>
            <person name="Zhang L."/>
            <person name="Su X.-H."/>
            <person name="Brejova B."/>
            <person name="Vinar T."/>
            <person name="Xu M."/>
            <person name="Wang M.-X."/>
            <person name="Zhang S.-G."/>
            <person name="Huang M.-R."/>
            <person name="Wu R."/>
            <person name="Zhou Y."/>
        </authorList>
    </citation>
    <scope>NUCLEOTIDE SEQUENCE [LARGE SCALE GENOMIC DNA]</scope>
    <source>
        <strain evidence="1 2">MB_m1</strain>
    </source>
</reference>
<accession>K1X5Q5</accession>